<proteinExistence type="predicted"/>
<gene>
    <name evidence="2" type="ORF">GX523_18780</name>
</gene>
<evidence type="ECO:0000259" key="1">
    <source>
        <dbReference type="Pfam" id="PF05239"/>
    </source>
</evidence>
<accession>A0A7C6Z705</accession>
<dbReference type="SUPFAM" id="SSF50346">
    <property type="entry name" value="PRC-barrel domain"/>
    <property type="match status" value="1"/>
</dbReference>
<feature type="domain" description="PRC-barrel" evidence="1">
    <location>
        <begin position="3"/>
        <end position="43"/>
    </location>
</feature>
<dbReference type="Gene3D" id="2.30.30.240">
    <property type="entry name" value="PRC-barrel domain"/>
    <property type="match status" value="2"/>
</dbReference>
<dbReference type="InterPro" id="IPR027275">
    <property type="entry name" value="PRC-brl_dom"/>
</dbReference>
<comment type="caution">
    <text evidence="2">The sequence shown here is derived from an EMBL/GenBank/DDBJ whole genome shotgun (WGS) entry which is preliminary data.</text>
</comment>
<dbReference type="Proteomes" id="UP000553059">
    <property type="component" value="Unassembled WGS sequence"/>
</dbReference>
<reference evidence="2 3" key="1">
    <citation type="journal article" date="2020" name="Biotechnol. Biofuels">
        <title>New insights from the biogas microbiome by comprehensive genome-resolved metagenomics of nearly 1600 species originating from multiple anaerobic digesters.</title>
        <authorList>
            <person name="Campanaro S."/>
            <person name="Treu L."/>
            <person name="Rodriguez-R L.M."/>
            <person name="Kovalovszki A."/>
            <person name="Ziels R.M."/>
            <person name="Maus I."/>
            <person name="Zhu X."/>
            <person name="Kougias P.G."/>
            <person name="Basile A."/>
            <person name="Luo G."/>
            <person name="Schluter A."/>
            <person name="Konstantinidis K.T."/>
            <person name="Angelidaki I."/>
        </authorList>
    </citation>
    <scope>NUCLEOTIDE SEQUENCE [LARGE SCALE GENOMIC DNA]</scope>
    <source>
        <strain evidence="2">AS05jafATM_4</strain>
    </source>
</reference>
<sequence>MKASAEIKGLRIISISEGTQVGTVKDVILNPLKGSLDFFVVDQPSDYFGAKVISYADIVGLGEFALTVPNPGVIQSVAGNNDAQELIKQDVAVIGTKVLTKKGTLIGEVKEILIDEETGKIVQCLFADNNGEEHQVAGEQIITYGKELLIIEGGPGEVKVEVVKEPVSVGNEGEQVPQEVTAYVEEAAAEQQNEGTEFNLFEQRQLQYFVGKAVVQDVVLDNGEILPADEPMREETIRQITTRNKLMEITSLLHKN</sequence>
<dbReference type="EMBL" id="DUTF01000398">
    <property type="protein sequence ID" value="HHY28748.1"/>
    <property type="molecule type" value="Genomic_DNA"/>
</dbReference>
<dbReference type="Pfam" id="PF05239">
    <property type="entry name" value="PRC"/>
    <property type="match status" value="2"/>
</dbReference>
<feature type="domain" description="PRC-barrel" evidence="1">
    <location>
        <begin position="93"/>
        <end position="164"/>
    </location>
</feature>
<organism evidence="2 3">
    <name type="scientific">Desulfitobacterium dehalogenans</name>
    <dbReference type="NCBI Taxonomy" id="36854"/>
    <lineage>
        <taxon>Bacteria</taxon>
        <taxon>Bacillati</taxon>
        <taxon>Bacillota</taxon>
        <taxon>Clostridia</taxon>
        <taxon>Eubacteriales</taxon>
        <taxon>Desulfitobacteriaceae</taxon>
        <taxon>Desulfitobacterium</taxon>
    </lineage>
</organism>
<name>A0A7C6Z705_9FIRM</name>
<dbReference type="InterPro" id="IPR011033">
    <property type="entry name" value="PRC_barrel-like_sf"/>
</dbReference>
<protein>
    <submittedName>
        <fullName evidence="2">Photosystem reaction center subunit H</fullName>
    </submittedName>
</protein>
<dbReference type="AlphaFoldDB" id="A0A7C6Z705"/>
<evidence type="ECO:0000313" key="3">
    <source>
        <dbReference type="Proteomes" id="UP000553059"/>
    </source>
</evidence>
<evidence type="ECO:0000313" key="2">
    <source>
        <dbReference type="EMBL" id="HHY28748.1"/>
    </source>
</evidence>